<evidence type="ECO:0000313" key="7">
    <source>
        <dbReference type="Proteomes" id="UP000008983"/>
    </source>
</evidence>
<dbReference type="OrthoDB" id="273640at2759"/>
<comment type="similarity">
    <text evidence="4">Belongs to the inner dynein arm light chain family.</text>
</comment>
<dbReference type="EMBL" id="GL983502">
    <property type="protein sequence ID" value="EGR33183.1"/>
    <property type="molecule type" value="Genomic_DNA"/>
</dbReference>
<evidence type="ECO:0000256" key="5">
    <source>
        <dbReference type="SAM" id="MobiDB-lite"/>
    </source>
</evidence>
<protein>
    <submittedName>
        <fullName evidence="6">Uncharacterized protein</fullName>
    </submittedName>
</protein>
<dbReference type="GO" id="GO:0005930">
    <property type="term" value="C:axoneme"/>
    <property type="evidence" value="ECO:0007669"/>
    <property type="project" value="TreeGrafter"/>
</dbReference>
<evidence type="ECO:0000256" key="1">
    <source>
        <dbReference type="ARBA" id="ARBA00023017"/>
    </source>
</evidence>
<dbReference type="GO" id="GO:0045504">
    <property type="term" value="F:dynein heavy chain binding"/>
    <property type="evidence" value="ECO:0007669"/>
    <property type="project" value="TreeGrafter"/>
</dbReference>
<dbReference type="eggNOG" id="KOG4001">
    <property type="taxonomic scope" value="Eukaryota"/>
</dbReference>
<evidence type="ECO:0000256" key="2">
    <source>
        <dbReference type="ARBA" id="ARBA00023054"/>
    </source>
</evidence>
<keyword evidence="7" id="KW-1185">Reference proteome</keyword>
<dbReference type="GO" id="GO:0030286">
    <property type="term" value="C:dynein complex"/>
    <property type="evidence" value="ECO:0007669"/>
    <property type="project" value="UniProtKB-KW"/>
</dbReference>
<dbReference type="PANTHER" id="PTHR13183:SF0">
    <property type="entry name" value="AXONEMAL DYNEIN LIGHT INTERMEDIATE POLYPEPTIDE 1"/>
    <property type="match status" value="1"/>
</dbReference>
<dbReference type="RefSeq" id="XP_004037169.1">
    <property type="nucleotide sequence ID" value="XM_004037121.1"/>
</dbReference>
<keyword evidence="2" id="KW-0175">Coiled coil</keyword>
<evidence type="ECO:0000256" key="3">
    <source>
        <dbReference type="ARBA" id="ARBA00023175"/>
    </source>
</evidence>
<dbReference type="Pfam" id="PF10211">
    <property type="entry name" value="Ax_dynein_light"/>
    <property type="match status" value="1"/>
</dbReference>
<accession>G0QNM2</accession>
<proteinExistence type="inferred from homology"/>
<feature type="region of interest" description="Disordered" evidence="5">
    <location>
        <begin position="1"/>
        <end position="22"/>
    </location>
</feature>
<dbReference type="InParanoid" id="G0QNM2"/>
<name>G0QNM2_ICHMU</name>
<dbReference type="GeneID" id="14909360"/>
<reference evidence="6 7" key="1">
    <citation type="submission" date="2011-07" db="EMBL/GenBank/DDBJ databases">
        <authorList>
            <person name="Coyne R."/>
            <person name="Brami D."/>
            <person name="Johnson J."/>
            <person name="Hostetler J."/>
            <person name="Hannick L."/>
            <person name="Clark T."/>
            <person name="Cassidy-Hanley D."/>
            <person name="Inman J."/>
        </authorList>
    </citation>
    <scope>NUCLEOTIDE SEQUENCE [LARGE SCALE GENOMIC DNA]</scope>
    <source>
        <strain evidence="6 7">G5</strain>
    </source>
</reference>
<dbReference type="STRING" id="857967.G0QNM2"/>
<organism evidence="6 7">
    <name type="scientific">Ichthyophthirius multifiliis</name>
    <name type="common">White spot disease agent</name>
    <name type="synonym">Ich</name>
    <dbReference type="NCBI Taxonomy" id="5932"/>
    <lineage>
        <taxon>Eukaryota</taxon>
        <taxon>Sar</taxon>
        <taxon>Alveolata</taxon>
        <taxon>Ciliophora</taxon>
        <taxon>Intramacronucleata</taxon>
        <taxon>Oligohymenophorea</taxon>
        <taxon>Hymenostomatida</taxon>
        <taxon>Ophryoglenina</taxon>
        <taxon>Ichthyophthirius</taxon>
    </lineage>
</organism>
<gene>
    <name evidence="6" type="ORF">IMG5_059970</name>
</gene>
<keyword evidence="3" id="KW-0505">Motor protein</keyword>
<evidence type="ECO:0000256" key="4">
    <source>
        <dbReference type="ARBA" id="ARBA00038114"/>
    </source>
</evidence>
<dbReference type="PANTHER" id="PTHR13183">
    <property type="entry name" value="AXONEMAL INNER ARM DYNEIN LIGHT CHAIN 28"/>
    <property type="match status" value="1"/>
</dbReference>
<evidence type="ECO:0000313" key="6">
    <source>
        <dbReference type="EMBL" id="EGR33183.1"/>
    </source>
</evidence>
<dbReference type="Proteomes" id="UP000008983">
    <property type="component" value="Unassembled WGS sequence"/>
</dbReference>
<dbReference type="InterPro" id="IPR019347">
    <property type="entry name" value="Axonemal_dynein_light_chain"/>
</dbReference>
<keyword evidence="1" id="KW-0243">Dynein</keyword>
<sequence length="316" mass="36142">MRPQTSLPNQSQPQPQQTIPTPNSLVKYASAVLVSTGGKQINEKSKQYTNNVTNHQTEAILNSILPPREYIMNKKQLWIQKVSATPATKSDVLELVNNLDKRLQQRSAKQCGQCPIREELYAQCFDELIRQITINCSERGLLLLRIRDEIKYTIQAYQTLYESATAYGMRKYLIADTRKSDMDIYVKQLDQQCTYEGCDCTSAFNLLYKGNLYKGECTKQMIQANCKKIASIPEKIFNFWNIDSDLFSLCTDRSSVNYLTQDCSNINFKECEGLQPFCVPKEEICPINSVKFGQEILEKNSFVDEKPKNTISRNSG</sequence>
<dbReference type="AlphaFoldDB" id="G0QNM2"/>